<protein>
    <submittedName>
        <fullName evidence="2">Abortive phage infection protein</fullName>
    </submittedName>
</protein>
<sequence length="469" mass="52367">MSEQRIFIPVDFVSSYDSTFDQKGAKTYFAVVSVAQIPTNLPLTPNLRRANKKTEVFQQILNTLRTAPERFFERNNGIKLAASNIEIEQTKKGNGIWIDFGDSIATGGVLNGGHTLAAIESARIEGVPLDKARVKVEILCGLDDKEVSTTSVAVNTATPVDTRSKLNALGVFEPIKTYLDTQTESLQPPLRIAYYQNQEGIGRYPHCSVVHIYDLLTHIDRIRHDFTKPGKTSHPKGSTSQSALKSASFQQRIFNLLPLLTDVLAIEKNLLQLVHKHLDNPSVRGLSNLAGVKPKGIVALMDGSYFGFTVPISFSLPVVAAYRVFIDPEPPCTSWLIPFDKFSDVLLPELWVWYRDQLKKEKAKGNESFTSIIRHPAIWSDLCLIAQDVQRQLLKEHQQKPPFRPTHTLINHKEESTTLVTVVPASDSDWSTVYTASDWEVSKSSIEYHPKLGLISQGVQLVNTELIPL</sequence>
<evidence type="ECO:0000313" key="2">
    <source>
        <dbReference type="EMBL" id="AFZ15488.1"/>
    </source>
</evidence>
<dbReference type="HOGENOM" id="CLU_688204_0_0_3"/>
<dbReference type="Pfam" id="PF10592">
    <property type="entry name" value="AIPR"/>
    <property type="match status" value="1"/>
</dbReference>
<geneLocation type="plasmid" evidence="2 3">
    <name>pCRI9333.01</name>
</geneLocation>
<dbReference type="AlphaFoldDB" id="K9W559"/>
<evidence type="ECO:0000259" key="1">
    <source>
        <dbReference type="Pfam" id="PF10592"/>
    </source>
</evidence>
<dbReference type="Proteomes" id="UP000010472">
    <property type="component" value="Plasmid pCRI9333.01"/>
</dbReference>
<accession>K9W559</accession>
<organism evidence="2 3">
    <name type="scientific">Crinalium epipsammum PCC 9333</name>
    <dbReference type="NCBI Taxonomy" id="1173022"/>
    <lineage>
        <taxon>Bacteria</taxon>
        <taxon>Bacillati</taxon>
        <taxon>Cyanobacteriota</taxon>
        <taxon>Cyanophyceae</taxon>
        <taxon>Gomontiellales</taxon>
        <taxon>Gomontiellaceae</taxon>
        <taxon>Crinalium</taxon>
    </lineage>
</organism>
<keyword evidence="3" id="KW-1185">Reference proteome</keyword>
<gene>
    <name evidence="2" type="ORF">Cri9333_4709</name>
</gene>
<dbReference type="KEGG" id="cep:Cri9333_4709"/>
<reference evidence="2 3" key="1">
    <citation type="submission" date="2012-06" db="EMBL/GenBank/DDBJ databases">
        <title>Finished plasmid 1 of genome of Crinalium epipsammum PCC 9333.</title>
        <authorList>
            <consortium name="US DOE Joint Genome Institute"/>
            <person name="Gugger M."/>
            <person name="Coursin T."/>
            <person name="Rippka R."/>
            <person name="Tandeau De Marsac N."/>
            <person name="Huntemann M."/>
            <person name="Wei C.-L."/>
            <person name="Han J."/>
            <person name="Detter J.C."/>
            <person name="Han C."/>
            <person name="Tapia R."/>
            <person name="Davenport K."/>
            <person name="Daligault H."/>
            <person name="Erkkila T."/>
            <person name="Gu W."/>
            <person name="Munk A.C.C."/>
            <person name="Teshima H."/>
            <person name="Xu Y."/>
            <person name="Chain P."/>
            <person name="Chen A."/>
            <person name="Krypides N."/>
            <person name="Mavromatis K."/>
            <person name="Markowitz V."/>
            <person name="Szeto E."/>
            <person name="Ivanova N."/>
            <person name="Mikhailova N."/>
            <person name="Ovchinnikova G."/>
            <person name="Pagani I."/>
            <person name="Pati A."/>
            <person name="Goodwin L."/>
            <person name="Peters L."/>
            <person name="Pitluck S."/>
            <person name="Woyke T."/>
            <person name="Kerfeld C."/>
        </authorList>
    </citation>
    <scope>NUCLEOTIDE SEQUENCE [LARGE SCALE GENOMIC DNA]</scope>
    <source>
        <strain evidence="2 3">PCC 9333</strain>
        <plasmid evidence="3">Plasmid pCRI9333.01</plasmid>
    </source>
</reference>
<dbReference type="InterPro" id="IPR018891">
    <property type="entry name" value="AIPR_C"/>
</dbReference>
<feature type="domain" description="Abortive phage infection protein C-terminal" evidence="1">
    <location>
        <begin position="43"/>
        <end position="195"/>
    </location>
</feature>
<name>K9W559_9CYAN</name>
<keyword evidence="2" id="KW-0614">Plasmid</keyword>
<proteinExistence type="predicted"/>
<evidence type="ECO:0000313" key="3">
    <source>
        <dbReference type="Proteomes" id="UP000010472"/>
    </source>
</evidence>
<dbReference type="OrthoDB" id="476470at2"/>
<dbReference type="EMBL" id="CP003621">
    <property type="protein sequence ID" value="AFZ15488.1"/>
    <property type="molecule type" value="Genomic_DNA"/>
</dbReference>
<dbReference type="RefSeq" id="WP_015179919.1">
    <property type="nucleotide sequence ID" value="NC_019733.1"/>
</dbReference>